<dbReference type="SUPFAM" id="SSF52440">
    <property type="entry name" value="PreATP-grasp domain"/>
    <property type="match status" value="1"/>
</dbReference>
<comment type="pathway">
    <text evidence="3 14">Purine metabolism; IMP biosynthesis via de novo pathway; N(1)-(5-phospho-D-ribosyl)glycinamide from 5-phospho-alpha-D-ribose 1-diphosphate: step 2/2.</text>
</comment>
<dbReference type="Gene3D" id="3.40.50.20">
    <property type="match status" value="1"/>
</dbReference>
<dbReference type="InterPro" id="IPR016185">
    <property type="entry name" value="PreATP-grasp_dom_sf"/>
</dbReference>
<dbReference type="GO" id="GO:0046872">
    <property type="term" value="F:metal ion binding"/>
    <property type="evidence" value="ECO:0007669"/>
    <property type="project" value="UniProtKB-KW"/>
</dbReference>
<dbReference type="GO" id="GO:0004637">
    <property type="term" value="F:phosphoribosylamine-glycine ligase activity"/>
    <property type="evidence" value="ECO:0007669"/>
    <property type="project" value="UniProtKB-UniRule"/>
</dbReference>
<accession>A0A523YPX4</accession>
<dbReference type="EC" id="6.3.4.13" evidence="4 14"/>
<keyword evidence="9 15" id="KW-0067">ATP-binding</keyword>
<evidence type="ECO:0000313" key="17">
    <source>
        <dbReference type="EMBL" id="TET93548.1"/>
    </source>
</evidence>
<reference evidence="17 18" key="1">
    <citation type="submission" date="2019-03" db="EMBL/GenBank/DDBJ databases">
        <title>Metabolic potential of uncultured bacteria and archaea associated with petroleum seepage in deep-sea sediments.</title>
        <authorList>
            <person name="Dong X."/>
            <person name="Hubert C."/>
        </authorList>
    </citation>
    <scope>NUCLEOTIDE SEQUENCE [LARGE SCALE GENOMIC DNA]</scope>
    <source>
        <strain evidence="17">E29_bin28</strain>
    </source>
</reference>
<dbReference type="HAMAP" id="MF_00138">
    <property type="entry name" value="GARS"/>
    <property type="match status" value="1"/>
</dbReference>
<dbReference type="Pfam" id="PF02844">
    <property type="entry name" value="GARS_N"/>
    <property type="match status" value="1"/>
</dbReference>
<dbReference type="GO" id="GO:0005524">
    <property type="term" value="F:ATP binding"/>
    <property type="evidence" value="ECO:0007669"/>
    <property type="project" value="UniProtKB-UniRule"/>
</dbReference>
<dbReference type="NCBIfam" id="TIGR00877">
    <property type="entry name" value="purD"/>
    <property type="match status" value="1"/>
</dbReference>
<dbReference type="Gene3D" id="3.90.600.10">
    <property type="entry name" value="Phosphoribosylglycinamide synthetase, C-terminal domain"/>
    <property type="match status" value="1"/>
</dbReference>
<feature type="domain" description="ATP-grasp" evidence="16">
    <location>
        <begin position="108"/>
        <end position="313"/>
    </location>
</feature>
<dbReference type="SUPFAM" id="SSF56059">
    <property type="entry name" value="Glutathione synthetase ATP-binding domain-like"/>
    <property type="match status" value="1"/>
</dbReference>
<evidence type="ECO:0000256" key="11">
    <source>
        <dbReference type="ARBA" id="ARBA00038345"/>
    </source>
</evidence>
<dbReference type="Pfam" id="PF02843">
    <property type="entry name" value="GARS_C"/>
    <property type="match status" value="1"/>
</dbReference>
<evidence type="ECO:0000256" key="10">
    <source>
        <dbReference type="ARBA" id="ARBA00023211"/>
    </source>
</evidence>
<comment type="cofactor">
    <cofactor evidence="2">
        <name>Mg(2+)</name>
        <dbReference type="ChEBI" id="CHEBI:18420"/>
    </cofactor>
</comment>
<evidence type="ECO:0000256" key="6">
    <source>
        <dbReference type="ARBA" id="ARBA00022723"/>
    </source>
</evidence>
<evidence type="ECO:0000256" key="7">
    <source>
        <dbReference type="ARBA" id="ARBA00022741"/>
    </source>
</evidence>
<dbReference type="PROSITE" id="PS50975">
    <property type="entry name" value="ATP_GRASP"/>
    <property type="match status" value="1"/>
</dbReference>
<evidence type="ECO:0000256" key="1">
    <source>
        <dbReference type="ARBA" id="ARBA00001936"/>
    </source>
</evidence>
<evidence type="ECO:0000256" key="12">
    <source>
        <dbReference type="ARBA" id="ARBA00042242"/>
    </source>
</evidence>
<evidence type="ECO:0000259" key="16">
    <source>
        <dbReference type="PROSITE" id="PS50975"/>
    </source>
</evidence>
<evidence type="ECO:0000313" key="18">
    <source>
        <dbReference type="Proteomes" id="UP000316925"/>
    </source>
</evidence>
<sequence>MKVLVIGGGGREHALCWELSRSPQVEEIFAVPGNAGISEIAQCKKIEYEKNFSSLAGLVSKEGIGLTIVGPEVPLVNGIVDYFQKKGLVIFGPSKAAALLEGSKVFAKRFMKKYHIPTADFKVFSNPDKAIAYVEKRKAPIVIKADGLAAGKGVLVTETPQKAVKAIKLIMEKKAFGEAGKRILVEEKLFGQEVSFIVLTDGKTVRPLVSSQDHKPIYDHDQGPNTGGMGAYSPGPISASLHKKIMRRIIIPTLQGMKEEGREFKGVLYAGLMIKGADPKVLEFNVRFGDPETQVTFPRLKNDLLEVLLAVQDQSLDHVHLEWRSQAAVCVILASRGYPGSYDKGKPIKGLEKLSRLPNIFTFYAGVKREDHRLVTSGGRVLGVTALSKNLKEAVRQAYRAVDKVYFEGMYCRRDIGYQAVGKKR</sequence>
<dbReference type="SMART" id="SM01209">
    <property type="entry name" value="GARS_A"/>
    <property type="match status" value="1"/>
</dbReference>
<dbReference type="Proteomes" id="UP000316925">
    <property type="component" value="Unassembled WGS sequence"/>
</dbReference>
<keyword evidence="7 15" id="KW-0547">Nucleotide-binding</keyword>
<gene>
    <name evidence="14 17" type="primary">purD</name>
    <name evidence="17" type="ORF">E3J33_01655</name>
</gene>
<name>A0A523YPX4_UNCAE</name>
<evidence type="ECO:0000256" key="2">
    <source>
        <dbReference type="ARBA" id="ARBA00001946"/>
    </source>
</evidence>
<dbReference type="Gene3D" id="3.30.470.20">
    <property type="entry name" value="ATP-grasp fold, B domain"/>
    <property type="match status" value="1"/>
</dbReference>
<dbReference type="FunFam" id="3.30.1490.20:FF:000006">
    <property type="entry name" value="phosphoribosylamine--glycine ligase, chloroplastic-like"/>
    <property type="match status" value="1"/>
</dbReference>
<dbReference type="PANTHER" id="PTHR43472">
    <property type="entry name" value="PHOSPHORIBOSYLAMINE--GLYCINE LIGASE"/>
    <property type="match status" value="1"/>
</dbReference>
<dbReference type="InterPro" id="IPR020559">
    <property type="entry name" value="PRibGlycinamide_synth_CS"/>
</dbReference>
<evidence type="ECO:0000256" key="13">
    <source>
        <dbReference type="ARBA" id="ARBA00042864"/>
    </source>
</evidence>
<dbReference type="SUPFAM" id="SSF51246">
    <property type="entry name" value="Rudiment single hybrid motif"/>
    <property type="match status" value="1"/>
</dbReference>
<proteinExistence type="inferred from homology"/>
<dbReference type="UniPathway" id="UPA00074">
    <property type="reaction ID" value="UER00125"/>
</dbReference>
<keyword evidence="10" id="KW-0464">Manganese</keyword>
<dbReference type="InterPro" id="IPR020561">
    <property type="entry name" value="PRibGlycinamid_synth_ATP-grasp"/>
</dbReference>
<evidence type="ECO:0000256" key="4">
    <source>
        <dbReference type="ARBA" id="ARBA00013255"/>
    </source>
</evidence>
<keyword evidence="6" id="KW-0479">Metal-binding</keyword>
<dbReference type="PANTHER" id="PTHR43472:SF1">
    <property type="entry name" value="PHOSPHORIBOSYLAMINE--GLYCINE LIGASE, CHLOROPLASTIC"/>
    <property type="match status" value="1"/>
</dbReference>
<dbReference type="InterPro" id="IPR013815">
    <property type="entry name" value="ATP_grasp_subdomain_1"/>
</dbReference>
<dbReference type="InterPro" id="IPR011054">
    <property type="entry name" value="Rudment_hybrid_motif"/>
</dbReference>
<comment type="similarity">
    <text evidence="11 14">Belongs to the GARS family.</text>
</comment>
<keyword evidence="8 14" id="KW-0658">Purine biosynthesis</keyword>
<dbReference type="InterPro" id="IPR020560">
    <property type="entry name" value="PRibGlycinamide_synth_C-dom"/>
</dbReference>
<comment type="caution">
    <text evidence="17">The sequence shown here is derived from an EMBL/GenBank/DDBJ whole genome shotgun (WGS) entry which is preliminary data.</text>
</comment>
<dbReference type="InterPro" id="IPR000115">
    <property type="entry name" value="PRibGlycinamide_synth"/>
</dbReference>
<evidence type="ECO:0000256" key="15">
    <source>
        <dbReference type="PROSITE-ProRule" id="PRU00409"/>
    </source>
</evidence>
<keyword evidence="5 14" id="KW-0436">Ligase</keyword>
<dbReference type="EMBL" id="SOIJ01000095">
    <property type="protein sequence ID" value="TET93548.1"/>
    <property type="molecule type" value="Genomic_DNA"/>
</dbReference>
<evidence type="ECO:0000256" key="3">
    <source>
        <dbReference type="ARBA" id="ARBA00005174"/>
    </source>
</evidence>
<evidence type="ECO:0000256" key="9">
    <source>
        <dbReference type="ARBA" id="ARBA00022840"/>
    </source>
</evidence>
<evidence type="ECO:0000256" key="8">
    <source>
        <dbReference type="ARBA" id="ARBA00022755"/>
    </source>
</evidence>
<organism evidence="17 18">
    <name type="scientific">Aerophobetes bacterium</name>
    <dbReference type="NCBI Taxonomy" id="2030807"/>
    <lineage>
        <taxon>Bacteria</taxon>
        <taxon>Candidatus Aerophobota</taxon>
    </lineage>
</organism>
<dbReference type="InterPro" id="IPR020562">
    <property type="entry name" value="PRibGlycinamide_synth_N"/>
</dbReference>
<dbReference type="FunFam" id="3.90.600.10:FF:000001">
    <property type="entry name" value="Trifunctional purine biosynthetic protein adenosine-3"/>
    <property type="match status" value="1"/>
</dbReference>
<evidence type="ECO:0000256" key="14">
    <source>
        <dbReference type="HAMAP-Rule" id="MF_00138"/>
    </source>
</evidence>
<evidence type="ECO:0000256" key="5">
    <source>
        <dbReference type="ARBA" id="ARBA00022598"/>
    </source>
</evidence>
<dbReference type="Pfam" id="PF01071">
    <property type="entry name" value="GARS_A"/>
    <property type="match status" value="1"/>
</dbReference>
<dbReference type="InterPro" id="IPR037123">
    <property type="entry name" value="PRibGlycinamide_synth_C_sf"/>
</dbReference>
<dbReference type="SMART" id="SM01210">
    <property type="entry name" value="GARS_C"/>
    <property type="match status" value="1"/>
</dbReference>
<protein>
    <recommendedName>
        <fullName evidence="4 14">Phosphoribosylamine--glycine ligase</fullName>
        <ecNumber evidence="4 14">6.3.4.13</ecNumber>
    </recommendedName>
    <alternativeName>
        <fullName evidence="14">GARS</fullName>
    </alternativeName>
    <alternativeName>
        <fullName evidence="12 14">Glycinamide ribonucleotide synthetase</fullName>
    </alternativeName>
    <alternativeName>
        <fullName evidence="13 14">Phosphoribosylglycinamide synthetase</fullName>
    </alternativeName>
</protein>
<dbReference type="InterPro" id="IPR011761">
    <property type="entry name" value="ATP-grasp"/>
</dbReference>
<dbReference type="GO" id="GO:0006189">
    <property type="term" value="P:'de novo' IMP biosynthetic process"/>
    <property type="evidence" value="ECO:0007669"/>
    <property type="project" value="UniProtKB-UniRule"/>
</dbReference>
<comment type="cofactor">
    <cofactor evidence="1">
        <name>Mn(2+)</name>
        <dbReference type="ChEBI" id="CHEBI:29035"/>
    </cofactor>
</comment>
<dbReference type="AlphaFoldDB" id="A0A523YPX4"/>
<comment type="catalytic activity">
    <reaction evidence="14">
        <text>5-phospho-beta-D-ribosylamine + glycine + ATP = N(1)-(5-phospho-beta-D-ribosyl)glycinamide + ADP + phosphate + H(+)</text>
        <dbReference type="Rhea" id="RHEA:17453"/>
        <dbReference type="ChEBI" id="CHEBI:15378"/>
        <dbReference type="ChEBI" id="CHEBI:30616"/>
        <dbReference type="ChEBI" id="CHEBI:43474"/>
        <dbReference type="ChEBI" id="CHEBI:57305"/>
        <dbReference type="ChEBI" id="CHEBI:58681"/>
        <dbReference type="ChEBI" id="CHEBI:143788"/>
        <dbReference type="ChEBI" id="CHEBI:456216"/>
        <dbReference type="EC" id="6.3.4.13"/>
    </reaction>
</comment>
<dbReference type="PROSITE" id="PS00184">
    <property type="entry name" value="GARS"/>
    <property type="match status" value="1"/>
</dbReference>
<dbReference type="FunFam" id="3.40.50.20:FF:000006">
    <property type="entry name" value="Phosphoribosylamine--glycine ligase, chloroplastic"/>
    <property type="match status" value="1"/>
</dbReference>
<dbReference type="Gene3D" id="3.30.1490.20">
    <property type="entry name" value="ATP-grasp fold, A domain"/>
    <property type="match status" value="1"/>
</dbReference>
<dbReference type="GO" id="GO:0009113">
    <property type="term" value="P:purine nucleobase biosynthetic process"/>
    <property type="evidence" value="ECO:0007669"/>
    <property type="project" value="InterPro"/>
</dbReference>